<evidence type="ECO:0000256" key="1">
    <source>
        <dbReference type="SAM" id="SignalP"/>
    </source>
</evidence>
<organism evidence="2 3">
    <name type="scientific">Luteibacter anthropi</name>
    <dbReference type="NCBI Taxonomy" id="564369"/>
    <lineage>
        <taxon>Bacteria</taxon>
        <taxon>Pseudomonadati</taxon>
        <taxon>Pseudomonadota</taxon>
        <taxon>Gammaproteobacteria</taxon>
        <taxon>Lysobacterales</taxon>
        <taxon>Rhodanobacteraceae</taxon>
        <taxon>Luteibacter</taxon>
    </lineage>
</organism>
<proteinExistence type="predicted"/>
<accession>A0A7X5ZIC9</accession>
<dbReference type="EMBL" id="JAARLZ010000005">
    <property type="protein sequence ID" value="NII06783.1"/>
    <property type="molecule type" value="Genomic_DNA"/>
</dbReference>
<reference evidence="2 3" key="1">
    <citation type="submission" date="2020-03" db="EMBL/GenBank/DDBJ databases">
        <authorList>
            <person name="Lai Q."/>
        </authorList>
    </citation>
    <scope>NUCLEOTIDE SEQUENCE [LARGE SCALE GENOMIC DNA]</scope>
    <source>
        <strain evidence="2 3">CCUG 25036</strain>
    </source>
</reference>
<dbReference type="RefSeq" id="WP_166948081.1">
    <property type="nucleotide sequence ID" value="NZ_JAARLZ010000005.1"/>
</dbReference>
<dbReference type="Proteomes" id="UP000490980">
    <property type="component" value="Unassembled WGS sequence"/>
</dbReference>
<protein>
    <submittedName>
        <fullName evidence="2">Uncharacterized protein</fullName>
    </submittedName>
</protein>
<sequence>MKSLPLLLLCLSCLRAAAGESPGPVLGAHVLLGQAEGLGQNPATTLPMDTQASSSIFIAFNAGYADNASTPADNYGNRWRPLDAGLPYAGYDGAFVVRPYVALNSRGGPAHRLSVAKPGHPSGELSLSFVEVMHANRVVALKQNYAAPSTTVASDVIDVDGPAVLLAFWWGDGGVKRMDVAPDDGFQVIDNFTRLPDESGVQAVVAWKQVGQAGRYRVRWHVSPAQGAALWLIAIR</sequence>
<evidence type="ECO:0000313" key="2">
    <source>
        <dbReference type="EMBL" id="NII06783.1"/>
    </source>
</evidence>
<evidence type="ECO:0000313" key="3">
    <source>
        <dbReference type="Proteomes" id="UP000490980"/>
    </source>
</evidence>
<feature type="chain" id="PRO_5030651878" evidence="1">
    <location>
        <begin position="19"/>
        <end position="236"/>
    </location>
</feature>
<feature type="signal peptide" evidence="1">
    <location>
        <begin position="1"/>
        <end position="18"/>
    </location>
</feature>
<comment type="caution">
    <text evidence="2">The sequence shown here is derived from an EMBL/GenBank/DDBJ whole genome shotgun (WGS) entry which is preliminary data.</text>
</comment>
<dbReference type="AlphaFoldDB" id="A0A7X5ZIC9"/>
<name>A0A7X5ZIC9_9GAMM</name>
<keyword evidence="3" id="KW-1185">Reference proteome</keyword>
<keyword evidence="1" id="KW-0732">Signal</keyword>
<gene>
    <name evidence="2" type="ORF">HBF25_10335</name>
</gene>